<gene>
    <name evidence="2" type="ORF">FC26_GL001770</name>
</gene>
<proteinExistence type="predicted"/>
<dbReference type="Proteomes" id="UP000051733">
    <property type="component" value="Unassembled WGS sequence"/>
</dbReference>
<dbReference type="EMBL" id="AYYY01000025">
    <property type="protein sequence ID" value="KRM61691.1"/>
    <property type="molecule type" value="Genomic_DNA"/>
</dbReference>
<evidence type="ECO:0000256" key="1">
    <source>
        <dbReference type="SAM" id="Phobius"/>
    </source>
</evidence>
<dbReference type="Pfam" id="PF16069">
    <property type="entry name" value="DUF4811"/>
    <property type="match status" value="1"/>
</dbReference>
<accession>A0A0R2ABV2</accession>
<sequence>MGLMIVILLFIGAVLFAATMIFMQPSFKKNCWVAVGLILTLGSIGLIVLNYHNHFGTTEVKTTITYPLTSSSQHGHQLWYRQLGTKNERVYLYQTNPLVKTLKKTNPATTTVTVKQNQATNQLKITKVYRVYSSEELRILFGISGNDHQFVRQYDQFSLKPGWHVVKLN</sequence>
<comment type="caution">
    <text evidence="2">The sequence shown here is derived from an EMBL/GenBank/DDBJ whole genome shotgun (WGS) entry which is preliminary data.</text>
</comment>
<feature type="transmembrane region" description="Helical" evidence="1">
    <location>
        <begin position="30"/>
        <end position="51"/>
    </location>
</feature>
<keyword evidence="1" id="KW-1133">Transmembrane helix</keyword>
<dbReference type="PATRIC" id="fig|1423813.3.peg.1796"/>
<evidence type="ECO:0000313" key="3">
    <source>
        <dbReference type="Proteomes" id="UP000051733"/>
    </source>
</evidence>
<name>A0A0R2ABV2_9LACO</name>
<evidence type="ECO:0008006" key="4">
    <source>
        <dbReference type="Google" id="ProtNLM"/>
    </source>
</evidence>
<keyword evidence="1" id="KW-0472">Membrane</keyword>
<keyword evidence="3" id="KW-1185">Reference proteome</keyword>
<reference evidence="2 3" key="1">
    <citation type="journal article" date="2015" name="Genome Announc.">
        <title>Expanding the biotechnology potential of lactobacilli through comparative genomics of 213 strains and associated genera.</title>
        <authorList>
            <person name="Sun Z."/>
            <person name="Harris H.M."/>
            <person name="McCann A."/>
            <person name="Guo C."/>
            <person name="Argimon S."/>
            <person name="Zhang W."/>
            <person name="Yang X."/>
            <person name="Jeffery I.B."/>
            <person name="Cooney J.C."/>
            <person name="Kagawa T.F."/>
            <person name="Liu W."/>
            <person name="Song Y."/>
            <person name="Salvetti E."/>
            <person name="Wrobel A."/>
            <person name="Rasinkangas P."/>
            <person name="Parkhill J."/>
            <person name="Rea M.C."/>
            <person name="O'Sullivan O."/>
            <person name="Ritari J."/>
            <person name="Douillard F.P."/>
            <person name="Paul Ross R."/>
            <person name="Yang R."/>
            <person name="Briner A.E."/>
            <person name="Felis G.E."/>
            <person name="de Vos W.M."/>
            <person name="Barrangou R."/>
            <person name="Klaenhammer T.R."/>
            <person name="Caufield P.W."/>
            <person name="Cui Y."/>
            <person name="Zhang H."/>
            <person name="O'Toole P.W."/>
        </authorList>
    </citation>
    <scope>NUCLEOTIDE SEQUENCE [LARGE SCALE GENOMIC DNA]</scope>
    <source>
        <strain evidence="2 3">DSM 20634</strain>
    </source>
</reference>
<feature type="transmembrane region" description="Helical" evidence="1">
    <location>
        <begin position="6"/>
        <end position="23"/>
    </location>
</feature>
<organism evidence="2 3">
    <name type="scientific">Paucilactobacillus vaccinostercus DSM 20634</name>
    <dbReference type="NCBI Taxonomy" id="1423813"/>
    <lineage>
        <taxon>Bacteria</taxon>
        <taxon>Bacillati</taxon>
        <taxon>Bacillota</taxon>
        <taxon>Bacilli</taxon>
        <taxon>Lactobacillales</taxon>
        <taxon>Lactobacillaceae</taxon>
        <taxon>Paucilactobacillus</taxon>
    </lineage>
</organism>
<dbReference type="InterPro" id="IPR032083">
    <property type="entry name" value="DUF4811"/>
</dbReference>
<keyword evidence="1" id="KW-0812">Transmembrane</keyword>
<dbReference type="AlphaFoldDB" id="A0A0R2ABV2"/>
<dbReference type="STRING" id="1423813.FC26_GL001770"/>
<evidence type="ECO:0000313" key="2">
    <source>
        <dbReference type="EMBL" id="KRM61691.1"/>
    </source>
</evidence>
<protein>
    <recommendedName>
        <fullName evidence="4">DUF4811 domain-containing protein</fullName>
    </recommendedName>
</protein>